<sequence length="369" mass="39945">MASRGWAFPEWKTVVRAGFGAALLAVLAGPALADDALKLTELSPNGADACFGRVYDAAHLKAHPRQKVARIFFYYGHDPVSRPNEEPAPSGTSYNAFVTTTVRGAKTPEWAGGWCNHESEDGKTGPIHCGMECDRTLASLKVDDKGRLTLSDLQPDIYLDAGSEEELGTAEYDRQALGKEDDNFRLDPMPAATCKAEFARIDPVDPALGPPLRERLKPDQAFCYGRDYDAAHLSSHPNQLTQSIRVFRGPVELASFASGGDASNWPNGADIAISVTTRQKSGKVTQTYSCQGEADQWRCAASSKMSDFSCDIEQKEIFLKRGANGTMMLANPNSSLAIVDLCSKAADGKTKSDDKVYRLQPMPQSACAP</sequence>
<comment type="caution">
    <text evidence="1">The sequence shown here is derived from an EMBL/GenBank/DDBJ whole genome shotgun (WGS) entry which is preliminary data.</text>
</comment>
<reference evidence="1" key="1">
    <citation type="submission" date="2022-11" db="EMBL/GenBank/DDBJ databases">
        <authorList>
            <person name="Coimbra C."/>
        </authorList>
    </citation>
    <scope>NUCLEOTIDE SEQUENCE</scope>
    <source>
        <strain evidence="1">Jales19</strain>
    </source>
</reference>
<dbReference type="RefSeq" id="WP_269905129.1">
    <property type="nucleotide sequence ID" value="NZ_JAPFQA010000003.1"/>
</dbReference>
<dbReference type="EMBL" id="JAPFQA010000003">
    <property type="protein sequence ID" value="MCZ8544594.1"/>
    <property type="molecule type" value="Genomic_DNA"/>
</dbReference>
<dbReference type="Proteomes" id="UP001152178">
    <property type="component" value="Unassembled WGS sequence"/>
</dbReference>
<gene>
    <name evidence="1" type="ORF">OOJ09_10410</name>
</gene>
<evidence type="ECO:0000313" key="1">
    <source>
        <dbReference type="EMBL" id="MCZ8544594.1"/>
    </source>
</evidence>
<evidence type="ECO:0008006" key="3">
    <source>
        <dbReference type="Google" id="ProtNLM"/>
    </source>
</evidence>
<name>A0ABT4QSX0_9HYPH</name>
<proteinExistence type="predicted"/>
<protein>
    <recommendedName>
        <fullName evidence="3">Ricin-type beta-trefoil lectin domain-containing protein</fullName>
    </recommendedName>
</protein>
<organism evidence="1 2">
    <name type="scientific">Mesorhizobium qingshengii</name>
    <dbReference type="NCBI Taxonomy" id="1165689"/>
    <lineage>
        <taxon>Bacteria</taxon>
        <taxon>Pseudomonadati</taxon>
        <taxon>Pseudomonadota</taxon>
        <taxon>Alphaproteobacteria</taxon>
        <taxon>Hyphomicrobiales</taxon>
        <taxon>Phyllobacteriaceae</taxon>
        <taxon>Mesorhizobium</taxon>
    </lineage>
</organism>
<keyword evidence="2" id="KW-1185">Reference proteome</keyword>
<accession>A0ABT4QSX0</accession>
<evidence type="ECO:0000313" key="2">
    <source>
        <dbReference type="Proteomes" id="UP001152178"/>
    </source>
</evidence>